<evidence type="ECO:0000313" key="2">
    <source>
        <dbReference type="Proteomes" id="UP000830375"/>
    </source>
</evidence>
<organism evidence="1 2">
    <name type="scientific">Labeo rohita</name>
    <name type="common">Indian major carp</name>
    <name type="synonym">Cyprinus rohita</name>
    <dbReference type="NCBI Taxonomy" id="84645"/>
    <lineage>
        <taxon>Eukaryota</taxon>
        <taxon>Metazoa</taxon>
        <taxon>Chordata</taxon>
        <taxon>Craniata</taxon>
        <taxon>Vertebrata</taxon>
        <taxon>Euteleostomi</taxon>
        <taxon>Actinopterygii</taxon>
        <taxon>Neopterygii</taxon>
        <taxon>Teleostei</taxon>
        <taxon>Ostariophysi</taxon>
        <taxon>Cypriniformes</taxon>
        <taxon>Cyprinidae</taxon>
        <taxon>Labeoninae</taxon>
        <taxon>Labeonini</taxon>
        <taxon>Labeo</taxon>
    </lineage>
</organism>
<dbReference type="Proteomes" id="UP000830375">
    <property type="component" value="Unassembled WGS sequence"/>
</dbReference>
<proteinExistence type="predicted"/>
<dbReference type="EMBL" id="JACTAM010000004">
    <property type="protein sequence ID" value="KAI2665921.1"/>
    <property type="molecule type" value="Genomic_DNA"/>
</dbReference>
<sequence length="230" mass="26317">MSYKINFSCGTSALAGREEFDRLPTLNIHAVVSTYVDKPAKSIDRRQKCYPEKTATLAAIGWRIDNETVINSTLQACEDDNFCLQLADGKLCLKQTHSSTANTDLYYWATFFHKDSLPELVACYYTPPASTKPPISIQLQPSHTKMRHMREQKDFGAIAEGLKTRMTWWLMTTQTQVMCPPFVNTSSLESVIYKEGGIDCLLLVYSLLFKIQWRSQEPEEPLPRKSYFHQ</sequence>
<comment type="caution">
    <text evidence="1">The sequence shown here is derived from an EMBL/GenBank/DDBJ whole genome shotgun (WGS) entry which is preliminary data.</text>
</comment>
<gene>
    <name evidence="1" type="ORF">H4Q32_023038</name>
</gene>
<accession>A0ABQ8MUP7</accession>
<name>A0ABQ8MUP7_LABRO</name>
<evidence type="ECO:0000313" key="1">
    <source>
        <dbReference type="EMBL" id="KAI2665921.1"/>
    </source>
</evidence>
<protein>
    <submittedName>
        <fullName evidence="1">CTP synthase</fullName>
    </submittedName>
</protein>
<reference evidence="1 2" key="1">
    <citation type="submission" date="2022-01" db="EMBL/GenBank/DDBJ databases">
        <title>A high-quality chromosome-level genome assembly of rohu carp, Labeo rohita.</title>
        <authorList>
            <person name="Arick M.A. II"/>
            <person name="Hsu C.-Y."/>
            <person name="Magbanua Z."/>
            <person name="Pechanova O."/>
            <person name="Grover C."/>
            <person name="Miller E."/>
            <person name="Thrash A."/>
            <person name="Ezzel L."/>
            <person name="Alam S."/>
            <person name="Benzie J."/>
            <person name="Hamilton M."/>
            <person name="Karsi A."/>
            <person name="Lawrence M.L."/>
            <person name="Peterson D.G."/>
        </authorList>
    </citation>
    <scope>NUCLEOTIDE SEQUENCE [LARGE SCALE GENOMIC DNA]</scope>
    <source>
        <strain evidence="2">BAU-BD-2019</strain>
        <tissue evidence="1">Blood</tissue>
    </source>
</reference>
<keyword evidence="2" id="KW-1185">Reference proteome</keyword>